<dbReference type="Proteomes" id="UP001480595">
    <property type="component" value="Unassembled WGS sequence"/>
</dbReference>
<dbReference type="RefSeq" id="XP_066709436.1">
    <property type="nucleotide sequence ID" value="XM_066864475.1"/>
</dbReference>
<sequence length="686" mass="76241">MSTTNDHNPHSHPGLAFPQVNGLRRTYTSSSHSATPPKPSPTPQQHQSPYQPQQYTPQQPPQAHYPHNLFTSSTPSPVPGVNGVQNVPNGTSRHTPTQAHGASAVAAGRQRAGPQRQLQQQPGQMAYLQQAMNQPMSQQVQQHVQQPVPQPVQPVQPLQQQPHPAHPNHQTHQTHQAHQTHQTHQAHQAHQNHQNHQSHPTHQGHPVAQQVQPLPQQQPVQQQQPQQVHQPNDANLMSHTPPHQHNHALPQVHPQSHSQGLPASHPQNHAQSHPQSHPQSHQQSHPQSHPQSHQQSHPQQSHSARPPPHSQPPHPPSHQLAPQQPPPQTHPNHQPIPPQAHQPPPTLQPQSTPQPPSQSVAPPPPAPEPTVQQQDSHNDDDMELDSQDESGEGDSHLSPKLLEGTPFVPRTPMGGMMSAPPEGGSYASLEAVHRHVLEYCTSVGYAVVIGRSKKTVPGLKKVLFVCDRAGKPPSRVSPEQRKRKTSSRKCNCQFGFFAIEQRTQWTIRYRPDAVHLQHNHGPSESPLLHPAARKLDSKMVAAVKQLKESGVSQTLEILQQQNPHVPLLPRDIYNARAAINRNPQKVEAGIAEERPAIYSKPAPTPEERIRSDLRRELANTKEELKKLREESKKTIEKLQEDLRTKDKTIEKFEMFIDICNQRVMLQREKLADNGSNSTAANGGANS</sequence>
<keyword evidence="1" id="KW-0175">Coiled coil</keyword>
<feature type="compositionally biased region" description="Pro residues" evidence="2">
    <location>
        <begin position="305"/>
        <end position="316"/>
    </location>
</feature>
<feature type="compositionally biased region" description="Low complexity" evidence="2">
    <location>
        <begin position="79"/>
        <end position="90"/>
    </location>
</feature>
<evidence type="ECO:0000313" key="3">
    <source>
        <dbReference type="EMBL" id="KAK8042583.1"/>
    </source>
</evidence>
<feature type="compositionally biased region" description="Acidic residues" evidence="2">
    <location>
        <begin position="378"/>
        <end position="392"/>
    </location>
</feature>
<proteinExistence type="predicted"/>
<feature type="compositionally biased region" description="Low complexity" evidence="2">
    <location>
        <begin position="264"/>
        <end position="304"/>
    </location>
</feature>
<evidence type="ECO:0000256" key="1">
    <source>
        <dbReference type="SAM" id="Coils"/>
    </source>
</evidence>
<gene>
    <name evidence="3" type="ORF">PG994_013066</name>
</gene>
<feature type="compositionally biased region" description="Low complexity" evidence="2">
    <location>
        <begin position="106"/>
        <end position="147"/>
    </location>
</feature>
<dbReference type="PANTHER" id="PTHR47482">
    <property type="entry name" value="OS11G0632001 PROTEIN"/>
    <property type="match status" value="1"/>
</dbReference>
<feature type="compositionally biased region" description="Polar residues" evidence="2">
    <location>
        <begin position="232"/>
        <end position="243"/>
    </location>
</feature>
<name>A0ABR1T7K5_9PEZI</name>
<evidence type="ECO:0000256" key="2">
    <source>
        <dbReference type="SAM" id="MobiDB-lite"/>
    </source>
</evidence>
<comment type="caution">
    <text evidence="3">The sequence shown here is derived from an EMBL/GenBank/DDBJ whole genome shotgun (WGS) entry which is preliminary data.</text>
</comment>
<feature type="region of interest" description="Disordered" evidence="2">
    <location>
        <begin position="1"/>
        <end position="419"/>
    </location>
</feature>
<feature type="compositionally biased region" description="Polar residues" evidence="2">
    <location>
        <begin position="91"/>
        <end position="100"/>
    </location>
</feature>
<accession>A0ABR1T7K5</accession>
<organism evidence="3 4">
    <name type="scientific">Apiospora phragmitis</name>
    <dbReference type="NCBI Taxonomy" id="2905665"/>
    <lineage>
        <taxon>Eukaryota</taxon>
        <taxon>Fungi</taxon>
        <taxon>Dikarya</taxon>
        <taxon>Ascomycota</taxon>
        <taxon>Pezizomycotina</taxon>
        <taxon>Sordariomycetes</taxon>
        <taxon>Xylariomycetidae</taxon>
        <taxon>Amphisphaeriales</taxon>
        <taxon>Apiosporaceae</taxon>
        <taxon>Apiospora</taxon>
    </lineage>
</organism>
<feature type="compositionally biased region" description="Low complexity" evidence="2">
    <location>
        <begin position="43"/>
        <end position="67"/>
    </location>
</feature>
<protein>
    <submittedName>
        <fullName evidence="3">Uncharacterized protein</fullName>
    </submittedName>
</protein>
<feature type="compositionally biased region" description="Pro residues" evidence="2">
    <location>
        <begin position="323"/>
        <end position="368"/>
    </location>
</feature>
<evidence type="ECO:0000313" key="4">
    <source>
        <dbReference type="Proteomes" id="UP001480595"/>
    </source>
</evidence>
<feature type="compositionally biased region" description="Low complexity" evidence="2">
    <location>
        <begin position="155"/>
        <end position="231"/>
    </location>
</feature>
<feature type="coiled-coil region" evidence="1">
    <location>
        <begin position="610"/>
        <end position="648"/>
    </location>
</feature>
<dbReference type="PANTHER" id="PTHR47482:SF5">
    <property type="entry name" value="FAR1 DOMAIN-CONTAINING PROTEIN"/>
    <property type="match status" value="1"/>
</dbReference>
<dbReference type="GeneID" id="92097538"/>
<keyword evidence="4" id="KW-1185">Reference proteome</keyword>
<reference evidence="3 4" key="1">
    <citation type="submission" date="2023-01" db="EMBL/GenBank/DDBJ databases">
        <title>Analysis of 21 Apiospora genomes using comparative genomics revels a genus with tremendous synthesis potential of carbohydrate active enzymes and secondary metabolites.</title>
        <authorList>
            <person name="Sorensen T."/>
        </authorList>
    </citation>
    <scope>NUCLEOTIDE SEQUENCE [LARGE SCALE GENOMIC DNA]</scope>
    <source>
        <strain evidence="3 4">CBS 135458</strain>
    </source>
</reference>
<dbReference type="EMBL" id="JAQQWL010000013">
    <property type="protein sequence ID" value="KAK8042583.1"/>
    <property type="molecule type" value="Genomic_DNA"/>
</dbReference>